<feature type="region of interest" description="Disordered" evidence="1">
    <location>
        <begin position="103"/>
        <end position="145"/>
    </location>
</feature>
<sequence length="145" mass="15725">MYVRVNRTGSASLSRKAVEAIGNPDYVVVLVDRERGLFGIRRAEPHDLGARAARKVGTGYTRTIRFSDLLRIAGATKRMGAVSVKLEDGILVGSLSDLAKLPLAGEPRPRKRKEKEGEFVAVPGQRGTSSPSKGAFGSEREEMPF</sequence>
<proteinExistence type="predicted"/>
<gene>
    <name evidence="2" type="ORF">C7438_1727</name>
</gene>
<organism evidence="2 3">
    <name type="scientific">Brockia lithotrophica</name>
    <dbReference type="NCBI Taxonomy" id="933949"/>
    <lineage>
        <taxon>Bacteria</taxon>
        <taxon>Bacillati</taxon>
        <taxon>Bacillota</taxon>
        <taxon>Bacilli</taxon>
        <taxon>Bacillales</taxon>
        <taxon>Bacillales Family X. Incertae Sedis</taxon>
        <taxon>Brockia</taxon>
    </lineage>
</organism>
<comment type="caution">
    <text evidence="2">The sequence shown here is derived from an EMBL/GenBank/DDBJ whole genome shotgun (WGS) entry which is preliminary data.</text>
</comment>
<name>A0A660KTA4_9BACL</name>
<dbReference type="RefSeq" id="WP_121444954.1">
    <property type="nucleotide sequence ID" value="NZ_RBIJ01000006.1"/>
</dbReference>
<evidence type="ECO:0000313" key="2">
    <source>
        <dbReference type="EMBL" id="RKQ83696.1"/>
    </source>
</evidence>
<dbReference type="Proteomes" id="UP000267019">
    <property type="component" value="Unassembled WGS sequence"/>
</dbReference>
<evidence type="ECO:0000256" key="1">
    <source>
        <dbReference type="SAM" id="MobiDB-lite"/>
    </source>
</evidence>
<evidence type="ECO:0000313" key="3">
    <source>
        <dbReference type="Proteomes" id="UP000267019"/>
    </source>
</evidence>
<keyword evidence="3" id="KW-1185">Reference proteome</keyword>
<protein>
    <submittedName>
        <fullName evidence="2">Uncharacterized protein</fullName>
    </submittedName>
</protein>
<reference evidence="2 3" key="1">
    <citation type="submission" date="2018-10" db="EMBL/GenBank/DDBJ databases">
        <title>Genomic Encyclopedia of Type Strains, Phase IV (KMG-IV): sequencing the most valuable type-strain genomes for metagenomic binning, comparative biology and taxonomic classification.</title>
        <authorList>
            <person name="Goeker M."/>
        </authorList>
    </citation>
    <scope>NUCLEOTIDE SEQUENCE [LARGE SCALE GENOMIC DNA]</scope>
    <source>
        <strain evidence="2 3">DSM 22653</strain>
    </source>
</reference>
<dbReference type="EMBL" id="RBIJ01000006">
    <property type="protein sequence ID" value="RKQ83696.1"/>
    <property type="molecule type" value="Genomic_DNA"/>
</dbReference>
<accession>A0A660KTA4</accession>
<dbReference type="AlphaFoldDB" id="A0A660KTA4"/>